<dbReference type="Proteomes" id="UP001482520">
    <property type="component" value="Unassembled WGS sequence"/>
</dbReference>
<dbReference type="InterPro" id="IPR046640">
    <property type="entry name" value="DUF6752"/>
</dbReference>
<dbReference type="RefSeq" id="WP_193661206.1">
    <property type="nucleotide sequence ID" value="NZ_BAAAMM010000001.1"/>
</dbReference>
<evidence type="ECO:0000256" key="1">
    <source>
        <dbReference type="SAM" id="Coils"/>
    </source>
</evidence>
<dbReference type="EMBL" id="JBEGDP010000001">
    <property type="protein sequence ID" value="MEQ7845898.1"/>
    <property type="molecule type" value="Genomic_DNA"/>
</dbReference>
<comment type="caution">
    <text evidence="3">The sequence shown here is derived from an EMBL/GenBank/DDBJ whole genome shotgun (WGS) entry which is preliminary data.</text>
</comment>
<keyword evidence="4" id="KW-1185">Reference proteome</keyword>
<feature type="coiled-coil region" evidence="1">
    <location>
        <begin position="40"/>
        <end position="70"/>
    </location>
</feature>
<accession>A0ABV1NTS9</accession>
<name>A0ABV1NTS9_9ACTN</name>
<feature type="domain" description="DUF6752" evidence="2">
    <location>
        <begin position="43"/>
        <end position="97"/>
    </location>
</feature>
<keyword evidence="1" id="KW-0175">Coiled coil</keyword>
<evidence type="ECO:0000259" key="2">
    <source>
        <dbReference type="Pfam" id="PF20537"/>
    </source>
</evidence>
<proteinExistence type="predicted"/>
<evidence type="ECO:0000313" key="3">
    <source>
        <dbReference type="EMBL" id="MEQ7845898.1"/>
    </source>
</evidence>
<sequence>MNAPDERPDPAPAGPVDRLRRLAPGLRSRPAAAGEGPDGLEALRARVADLEEEVGELRRLNLRLAELTDVVQELLLPLASSDPARAQEVLDRYSAELGR</sequence>
<reference evidence="3 4" key="1">
    <citation type="submission" date="2024-02" db="EMBL/GenBank/DDBJ databases">
        <title>Full genome sequence of Nocardioides kribbensis.</title>
        <authorList>
            <person name="Poletto B.L."/>
            <person name="Silva G."/>
            <person name="Galante D."/>
            <person name="Campos K.R."/>
            <person name="Santos M.B.N."/>
            <person name="Sacchi C.T."/>
        </authorList>
    </citation>
    <scope>NUCLEOTIDE SEQUENCE [LARGE SCALE GENOMIC DNA]</scope>
    <source>
        <strain evidence="3 4">O4R</strain>
    </source>
</reference>
<organism evidence="3 4">
    <name type="scientific">Nocardioides kribbensis</name>
    <dbReference type="NCBI Taxonomy" id="305517"/>
    <lineage>
        <taxon>Bacteria</taxon>
        <taxon>Bacillati</taxon>
        <taxon>Actinomycetota</taxon>
        <taxon>Actinomycetes</taxon>
        <taxon>Propionibacteriales</taxon>
        <taxon>Nocardioidaceae</taxon>
        <taxon>Nocardioides</taxon>
    </lineage>
</organism>
<protein>
    <submittedName>
        <fullName evidence="3">DUF6752 domain-containing protein</fullName>
    </submittedName>
</protein>
<evidence type="ECO:0000313" key="4">
    <source>
        <dbReference type="Proteomes" id="UP001482520"/>
    </source>
</evidence>
<gene>
    <name evidence="3" type="ORF">V6R90_01315</name>
</gene>
<dbReference type="Pfam" id="PF20537">
    <property type="entry name" value="DUF6752"/>
    <property type="match status" value="1"/>
</dbReference>